<sequence length="349" mass="39056">MLPNIRCCPFRRREVQKSTMKIAVIGGVNSTRVLIHSLAKHGYTNCRVWGYVPSDSSSVSGWCDLRAASAALNMSFQPFRKVAECENKLRAFAPDILFVVGLSQIVPTSMLGISRIGNIGFHPTALPRGRGRAAIAWMILHRTDGAASFFELRGGVDDGPIIVQETFRVNDTDDAATVEAKILEAEARALDKWLPTLRENGIVGIEQDHKQATWLGRRTQDDGWLNWSQPREEILALIRASAPPHPGAFTYYNDTRIEITAARVCDRPETGVTGRIVAVYNDRGFDVQCGDALITIKRWQGSHSWQPRVGMKLGYYVEVEVFKLLSLVKNLEQRIETLEHDIERLQQGT</sequence>
<evidence type="ECO:0000256" key="1">
    <source>
        <dbReference type="SAM" id="Coils"/>
    </source>
</evidence>
<evidence type="ECO:0008006" key="6">
    <source>
        <dbReference type="Google" id="ProtNLM"/>
    </source>
</evidence>
<feature type="domain" description="Formyl transferase C-terminal" evidence="3">
    <location>
        <begin position="219"/>
        <end position="300"/>
    </location>
</feature>
<name>A0A2T8HPL9_9RHOB</name>
<organism evidence="4 5">
    <name type="scientific">Pararhodobacter oceanensis</name>
    <dbReference type="NCBI Taxonomy" id="2172121"/>
    <lineage>
        <taxon>Bacteria</taxon>
        <taxon>Pseudomonadati</taxon>
        <taxon>Pseudomonadota</taxon>
        <taxon>Alphaproteobacteria</taxon>
        <taxon>Rhodobacterales</taxon>
        <taxon>Paracoccaceae</taxon>
        <taxon>Pararhodobacter</taxon>
    </lineage>
</organism>
<evidence type="ECO:0000313" key="4">
    <source>
        <dbReference type="EMBL" id="PVH27353.1"/>
    </source>
</evidence>
<dbReference type="GO" id="GO:0005829">
    <property type="term" value="C:cytosol"/>
    <property type="evidence" value="ECO:0007669"/>
    <property type="project" value="TreeGrafter"/>
</dbReference>
<accession>A0A2T8HPL9</accession>
<proteinExistence type="predicted"/>
<dbReference type="SUPFAM" id="SSF53328">
    <property type="entry name" value="Formyltransferase"/>
    <property type="match status" value="1"/>
</dbReference>
<gene>
    <name evidence="4" type="ORF">DDE20_18040</name>
</gene>
<feature type="domain" description="Formyl transferase N-terminal" evidence="2">
    <location>
        <begin position="72"/>
        <end position="190"/>
    </location>
</feature>
<dbReference type="Gene3D" id="3.40.50.12230">
    <property type="match status" value="1"/>
</dbReference>
<evidence type="ECO:0000259" key="3">
    <source>
        <dbReference type="Pfam" id="PF02911"/>
    </source>
</evidence>
<reference evidence="4 5" key="1">
    <citation type="submission" date="2018-04" db="EMBL/GenBank/DDBJ databases">
        <title>Pararhodobacter oceanense sp. nov., isolated from marine intertidal sediment.</title>
        <authorList>
            <person name="Wang X.-L."/>
            <person name="Du Z.-J."/>
        </authorList>
    </citation>
    <scope>NUCLEOTIDE SEQUENCE [LARGE SCALE GENOMIC DNA]</scope>
    <source>
        <strain evidence="4 5">AM505</strain>
    </source>
</reference>
<dbReference type="OrthoDB" id="5355061at2"/>
<dbReference type="GO" id="GO:0004479">
    <property type="term" value="F:methionyl-tRNA formyltransferase activity"/>
    <property type="evidence" value="ECO:0007669"/>
    <property type="project" value="TreeGrafter"/>
</dbReference>
<feature type="coiled-coil region" evidence="1">
    <location>
        <begin position="321"/>
        <end position="348"/>
    </location>
</feature>
<evidence type="ECO:0000313" key="5">
    <source>
        <dbReference type="Proteomes" id="UP000245911"/>
    </source>
</evidence>
<dbReference type="InterPro" id="IPR005793">
    <property type="entry name" value="Formyl_trans_C"/>
</dbReference>
<evidence type="ECO:0000259" key="2">
    <source>
        <dbReference type="Pfam" id="PF00551"/>
    </source>
</evidence>
<dbReference type="AlphaFoldDB" id="A0A2T8HPL9"/>
<dbReference type="SUPFAM" id="SSF50486">
    <property type="entry name" value="FMT C-terminal domain-like"/>
    <property type="match status" value="1"/>
</dbReference>
<dbReference type="Pfam" id="PF02911">
    <property type="entry name" value="Formyl_trans_C"/>
    <property type="match status" value="1"/>
</dbReference>
<dbReference type="InterPro" id="IPR002376">
    <property type="entry name" value="Formyl_transf_N"/>
</dbReference>
<dbReference type="Pfam" id="PF00551">
    <property type="entry name" value="Formyl_trans_N"/>
    <property type="match status" value="1"/>
</dbReference>
<comment type="caution">
    <text evidence="4">The sequence shown here is derived from an EMBL/GenBank/DDBJ whole genome shotgun (WGS) entry which is preliminary data.</text>
</comment>
<dbReference type="Proteomes" id="UP000245911">
    <property type="component" value="Unassembled WGS sequence"/>
</dbReference>
<keyword evidence="1" id="KW-0175">Coiled coil</keyword>
<protein>
    <recommendedName>
        <fullName evidence="6">Formyl transferase</fullName>
    </recommendedName>
</protein>
<keyword evidence="5" id="KW-1185">Reference proteome</keyword>
<dbReference type="InterPro" id="IPR036477">
    <property type="entry name" value="Formyl_transf_N_sf"/>
</dbReference>
<dbReference type="InterPro" id="IPR011034">
    <property type="entry name" value="Formyl_transferase-like_C_sf"/>
</dbReference>
<dbReference type="PANTHER" id="PTHR11138">
    <property type="entry name" value="METHIONYL-TRNA FORMYLTRANSFERASE"/>
    <property type="match status" value="1"/>
</dbReference>
<dbReference type="PANTHER" id="PTHR11138:SF5">
    <property type="entry name" value="METHIONYL-TRNA FORMYLTRANSFERASE, MITOCHONDRIAL"/>
    <property type="match status" value="1"/>
</dbReference>
<dbReference type="EMBL" id="QDKM01000015">
    <property type="protein sequence ID" value="PVH27353.1"/>
    <property type="molecule type" value="Genomic_DNA"/>
</dbReference>